<dbReference type="PIRSF" id="PIRSF005900">
    <property type="entry name" value="Dps"/>
    <property type="match status" value="1"/>
</dbReference>
<proteinExistence type="inferred from homology"/>
<feature type="domain" description="Ferritin/DPS" evidence="4">
    <location>
        <begin position="28"/>
        <end position="169"/>
    </location>
</feature>
<dbReference type="InterPro" id="IPR002177">
    <property type="entry name" value="DPS_DNA-bd"/>
</dbReference>
<evidence type="ECO:0000256" key="2">
    <source>
        <dbReference type="RuleBase" id="RU003875"/>
    </source>
</evidence>
<dbReference type="InterPro" id="IPR008331">
    <property type="entry name" value="Ferritin_DPS_dom"/>
</dbReference>
<dbReference type="InterPro" id="IPR023188">
    <property type="entry name" value="DPS_DNA-bd_CS"/>
</dbReference>
<name>A0A3S2W5R3_9HYPH</name>
<dbReference type="OrthoDB" id="9797687at2"/>
<evidence type="ECO:0000256" key="1">
    <source>
        <dbReference type="ARBA" id="ARBA00009497"/>
    </source>
</evidence>
<dbReference type="InterPro" id="IPR012347">
    <property type="entry name" value="Ferritin-like"/>
</dbReference>
<organism evidence="5 6">
    <name type="scientific">Methylobacterium oryzihabitans</name>
    <dbReference type="NCBI Taxonomy" id="2499852"/>
    <lineage>
        <taxon>Bacteria</taxon>
        <taxon>Pseudomonadati</taxon>
        <taxon>Pseudomonadota</taxon>
        <taxon>Alphaproteobacteria</taxon>
        <taxon>Hyphomicrobiales</taxon>
        <taxon>Methylobacteriaceae</taxon>
        <taxon>Methylobacterium</taxon>
    </lineage>
</organism>
<keyword evidence="6" id="KW-1185">Reference proteome</keyword>
<dbReference type="PROSITE" id="PS00818">
    <property type="entry name" value="DPS_1"/>
    <property type="match status" value="1"/>
</dbReference>
<dbReference type="Gene3D" id="1.20.1260.10">
    <property type="match status" value="1"/>
</dbReference>
<accession>A0A3S2W5R3</accession>
<evidence type="ECO:0000313" key="5">
    <source>
        <dbReference type="EMBL" id="RVU14314.1"/>
    </source>
</evidence>
<evidence type="ECO:0000259" key="4">
    <source>
        <dbReference type="Pfam" id="PF00210"/>
    </source>
</evidence>
<dbReference type="PRINTS" id="PR01346">
    <property type="entry name" value="HELNAPAPROT"/>
</dbReference>
<feature type="region of interest" description="Disordered" evidence="3">
    <location>
        <begin position="1"/>
        <end position="23"/>
    </location>
</feature>
<comment type="similarity">
    <text evidence="1 2">Belongs to the Dps family.</text>
</comment>
<dbReference type="NCBIfam" id="NF006975">
    <property type="entry name" value="PRK09448.1"/>
    <property type="match status" value="1"/>
</dbReference>
<dbReference type="AlphaFoldDB" id="A0A3S2W5R3"/>
<reference evidence="5 6" key="1">
    <citation type="submission" date="2019-01" db="EMBL/GenBank/DDBJ databases">
        <authorList>
            <person name="Chen W.-M."/>
        </authorList>
    </citation>
    <scope>NUCLEOTIDE SEQUENCE [LARGE SCALE GENOMIC DNA]</scope>
    <source>
        <strain evidence="5 6">TER-1</strain>
    </source>
</reference>
<protein>
    <submittedName>
        <fullName evidence="5">DNA starvation/stationary phase protection protein Dps</fullName>
    </submittedName>
</protein>
<dbReference type="RefSeq" id="WP_127733361.1">
    <property type="nucleotide sequence ID" value="NZ_SACP01000032.1"/>
</dbReference>
<dbReference type="Pfam" id="PF00210">
    <property type="entry name" value="Ferritin"/>
    <property type="match status" value="1"/>
</dbReference>
<evidence type="ECO:0000313" key="6">
    <source>
        <dbReference type="Proteomes" id="UP000286997"/>
    </source>
</evidence>
<dbReference type="CDD" id="cd01043">
    <property type="entry name" value="DPS"/>
    <property type="match status" value="1"/>
</dbReference>
<gene>
    <name evidence="5" type="ORF">EOE48_23725</name>
</gene>
<dbReference type="InterPro" id="IPR009078">
    <property type="entry name" value="Ferritin-like_SF"/>
</dbReference>
<dbReference type="GO" id="GO:0016722">
    <property type="term" value="F:oxidoreductase activity, acting on metal ions"/>
    <property type="evidence" value="ECO:0007669"/>
    <property type="project" value="InterPro"/>
</dbReference>
<evidence type="ECO:0000256" key="3">
    <source>
        <dbReference type="SAM" id="MobiDB-lite"/>
    </source>
</evidence>
<dbReference type="GO" id="GO:0008199">
    <property type="term" value="F:ferric iron binding"/>
    <property type="evidence" value="ECO:0007669"/>
    <property type="project" value="InterPro"/>
</dbReference>
<sequence length="183" mass="19641">MADKGKSGAPRNHQTRNGTDSNAKRVSIEALNARLADGIDLALAIKQAHWNLKGPQFIGVHLMLDGFRTEIDDLNDKVAERAVQLGGTALGTATVVAQSSKLAAYPTDVYAIADHIAALIDRYATYANAVRQNIDETDEAGDADTADLFTEVSRAVDKQLWFLEAHVQEPTGALRDGDGAGQR</sequence>
<dbReference type="SUPFAM" id="SSF47240">
    <property type="entry name" value="Ferritin-like"/>
    <property type="match status" value="1"/>
</dbReference>
<comment type="caution">
    <text evidence="5">The sequence shown here is derived from an EMBL/GenBank/DDBJ whole genome shotgun (WGS) entry which is preliminary data.</text>
</comment>
<dbReference type="EMBL" id="SACP01000032">
    <property type="protein sequence ID" value="RVU14314.1"/>
    <property type="molecule type" value="Genomic_DNA"/>
</dbReference>
<dbReference type="Proteomes" id="UP000286997">
    <property type="component" value="Unassembled WGS sequence"/>
</dbReference>
<dbReference type="PANTHER" id="PTHR42932:SF3">
    <property type="entry name" value="DNA PROTECTION DURING STARVATION PROTEIN"/>
    <property type="match status" value="1"/>
</dbReference>
<dbReference type="PANTHER" id="PTHR42932">
    <property type="entry name" value="GENERAL STRESS PROTEIN 20U"/>
    <property type="match status" value="1"/>
</dbReference>